<geneLocation type="plasmid" evidence="4 5">
    <name>pQ15_94_1</name>
</geneLocation>
<dbReference type="GO" id="GO:0016989">
    <property type="term" value="F:sigma factor antagonist activity"/>
    <property type="evidence" value="ECO:0007669"/>
    <property type="project" value="TreeGrafter"/>
</dbReference>
<dbReference type="EMBL" id="CP049218">
    <property type="protein sequence ID" value="QTG16482.1"/>
    <property type="molecule type" value="Genomic_DNA"/>
</dbReference>
<dbReference type="AlphaFoldDB" id="A0AAJ4TCV9"/>
<dbReference type="Gene3D" id="2.60.120.1440">
    <property type="match status" value="1"/>
</dbReference>
<reference evidence="4" key="1">
    <citation type="submission" date="2020-02" db="EMBL/GenBank/DDBJ databases">
        <title>Unexpected conservation and global transmission of agrobacterial virulence plasmids.</title>
        <authorList>
            <person name="Weisberg A.J."/>
            <person name="Davis E.W. II"/>
            <person name="Tabima J.R."/>
            <person name="Belcher M.S."/>
            <person name="Miller M."/>
            <person name="Kuo C.-H."/>
            <person name="Loper J.E."/>
            <person name="Grunwald N.J."/>
            <person name="Putnam M.L."/>
            <person name="Chang J.H."/>
        </authorList>
    </citation>
    <scope>NUCLEOTIDE SEQUENCE</scope>
    <source>
        <strain evidence="4">Q15/94</strain>
        <plasmid evidence="4">pQ15_94_1</plasmid>
    </source>
</reference>
<dbReference type="InterPro" id="IPR032623">
    <property type="entry name" value="FecR_N"/>
</dbReference>
<evidence type="ECO:0000259" key="3">
    <source>
        <dbReference type="Pfam" id="PF16220"/>
    </source>
</evidence>
<keyword evidence="1" id="KW-0812">Transmembrane</keyword>
<name>A0AAJ4TCV9_AGRTU</name>
<dbReference type="RefSeq" id="WP_051376981.1">
    <property type="nucleotide sequence ID" value="NZ_CP049218.1"/>
</dbReference>
<keyword evidence="1" id="KW-1133">Transmembrane helix</keyword>
<feature type="domain" description="FecR protein" evidence="2">
    <location>
        <begin position="112"/>
        <end position="202"/>
    </location>
</feature>
<sequence>MATTNNDRRKKSRDEALAWFVRLNSGDATEAERADHVAWMASDPLNLTEYAKLGGIWSDLDRIPDPRKSAVGQTPRRPLASRRAFLAGGASAVAVGAVVLVAGPPDFLTSDHFTGTGELRSVTLVDGTTVELDADSAISLAYTDAVRTVRLLRGRAFFDVAKDARRPFTVLIANGSTTALGTRFVIHEWSGTVTVSVEESAVSVIGPDHSDTVVNAGEYVTYDDERLGKVQPVDVESETAWRRGKLIFEDRPLRQVLADVNRYRSGTIQVTESRLLNMRVSGIFDISNPDGVLEAIRTTLPVRTFQLSPWLVVLHPA</sequence>
<protein>
    <submittedName>
        <fullName evidence="4">FecR family protein</fullName>
    </submittedName>
</protein>
<feature type="domain" description="FecR N-terminal" evidence="3">
    <location>
        <begin position="14"/>
        <end position="52"/>
    </location>
</feature>
<dbReference type="Pfam" id="PF16220">
    <property type="entry name" value="DUF4880"/>
    <property type="match status" value="1"/>
</dbReference>
<evidence type="ECO:0000313" key="5">
    <source>
        <dbReference type="Proteomes" id="UP000663946"/>
    </source>
</evidence>
<feature type="transmembrane region" description="Helical" evidence="1">
    <location>
        <begin position="84"/>
        <end position="103"/>
    </location>
</feature>
<gene>
    <name evidence="4" type="ORF">G6M86_24525</name>
</gene>
<keyword evidence="4" id="KW-0614">Plasmid</keyword>
<dbReference type="PIRSF" id="PIRSF018266">
    <property type="entry name" value="FecR"/>
    <property type="match status" value="1"/>
</dbReference>
<dbReference type="PANTHER" id="PTHR30273">
    <property type="entry name" value="PERIPLASMIC SIGNAL SENSOR AND SIGMA FACTOR ACTIVATOR FECR-RELATED"/>
    <property type="match status" value="1"/>
</dbReference>
<evidence type="ECO:0000313" key="4">
    <source>
        <dbReference type="EMBL" id="QTG16482.1"/>
    </source>
</evidence>
<evidence type="ECO:0000259" key="2">
    <source>
        <dbReference type="Pfam" id="PF04773"/>
    </source>
</evidence>
<proteinExistence type="predicted"/>
<dbReference type="Proteomes" id="UP000663946">
    <property type="component" value="Plasmid pQ15_94_1"/>
</dbReference>
<dbReference type="PANTHER" id="PTHR30273:SF2">
    <property type="entry name" value="PROTEIN FECR"/>
    <property type="match status" value="1"/>
</dbReference>
<dbReference type="Gene3D" id="3.55.50.30">
    <property type="match status" value="1"/>
</dbReference>
<organism evidence="4 5">
    <name type="scientific">Agrobacterium tumefaciens</name>
    <dbReference type="NCBI Taxonomy" id="358"/>
    <lineage>
        <taxon>Bacteria</taxon>
        <taxon>Pseudomonadati</taxon>
        <taxon>Pseudomonadota</taxon>
        <taxon>Alphaproteobacteria</taxon>
        <taxon>Hyphomicrobiales</taxon>
        <taxon>Rhizobiaceae</taxon>
        <taxon>Rhizobium/Agrobacterium group</taxon>
        <taxon>Agrobacterium</taxon>
        <taxon>Agrobacterium tumefaciens complex</taxon>
    </lineage>
</organism>
<dbReference type="InterPro" id="IPR006860">
    <property type="entry name" value="FecR"/>
</dbReference>
<evidence type="ECO:0000256" key="1">
    <source>
        <dbReference type="SAM" id="Phobius"/>
    </source>
</evidence>
<dbReference type="Pfam" id="PF04773">
    <property type="entry name" value="FecR"/>
    <property type="match status" value="1"/>
</dbReference>
<keyword evidence="1" id="KW-0472">Membrane</keyword>
<dbReference type="InterPro" id="IPR012373">
    <property type="entry name" value="Ferrdict_sens_TM"/>
</dbReference>
<accession>A0AAJ4TCV9</accession>